<protein>
    <submittedName>
        <fullName evidence="1">Uncharacterized protein</fullName>
    </submittedName>
</protein>
<proteinExistence type="predicted"/>
<evidence type="ECO:0000313" key="2">
    <source>
        <dbReference type="Proteomes" id="UP000230233"/>
    </source>
</evidence>
<reference evidence="2" key="1">
    <citation type="submission" date="2017-10" db="EMBL/GenBank/DDBJ databases">
        <title>Rapid genome shrinkage in a self-fertile nematode reveals novel sperm competition proteins.</title>
        <authorList>
            <person name="Yin D."/>
            <person name="Schwarz E.M."/>
            <person name="Thomas C.G."/>
            <person name="Felde R.L."/>
            <person name="Korf I.F."/>
            <person name="Cutter A.D."/>
            <person name="Schartner C.M."/>
            <person name="Ralston E.J."/>
            <person name="Meyer B.J."/>
            <person name="Haag E.S."/>
        </authorList>
    </citation>
    <scope>NUCLEOTIDE SEQUENCE [LARGE SCALE GENOMIC DNA]</scope>
    <source>
        <strain evidence="2">JU1422</strain>
    </source>
</reference>
<dbReference type="EMBL" id="PDUG01000001">
    <property type="protein sequence ID" value="PIC53188.1"/>
    <property type="molecule type" value="Genomic_DNA"/>
</dbReference>
<accession>A0A2G5VN44</accession>
<evidence type="ECO:0000313" key="1">
    <source>
        <dbReference type="EMBL" id="PIC53188.1"/>
    </source>
</evidence>
<dbReference type="Proteomes" id="UP000230233">
    <property type="component" value="Chromosome I"/>
</dbReference>
<organism evidence="1 2">
    <name type="scientific">Caenorhabditis nigoni</name>
    <dbReference type="NCBI Taxonomy" id="1611254"/>
    <lineage>
        <taxon>Eukaryota</taxon>
        <taxon>Metazoa</taxon>
        <taxon>Ecdysozoa</taxon>
        <taxon>Nematoda</taxon>
        <taxon>Chromadorea</taxon>
        <taxon>Rhabditida</taxon>
        <taxon>Rhabditina</taxon>
        <taxon>Rhabditomorpha</taxon>
        <taxon>Rhabditoidea</taxon>
        <taxon>Rhabditidae</taxon>
        <taxon>Peloderinae</taxon>
        <taxon>Caenorhabditis</taxon>
    </lineage>
</organism>
<dbReference type="AlphaFoldDB" id="A0A2G5VN44"/>
<comment type="caution">
    <text evidence="1">The sequence shown here is derived from an EMBL/GenBank/DDBJ whole genome shotgun (WGS) entry which is preliminary data.</text>
</comment>
<gene>
    <name evidence="1" type="primary">Cnig_chr_I.g2997</name>
    <name evidence="1" type="ORF">B9Z55_002997</name>
</gene>
<dbReference type="OrthoDB" id="5902560at2759"/>
<sequence>MTYRGRNGFAPLFRARLYAPSETDVFDDIMERVDCMRGTLAARKSRRQLERKIKKEVAKLGLMKPEVTDSVFQRMKKFVRKIFGKGKNGEGVEKKEIERDE</sequence>
<name>A0A2G5VN44_9PELO</name>
<keyword evidence="2" id="KW-1185">Reference proteome</keyword>